<evidence type="ECO:0000256" key="2">
    <source>
        <dbReference type="ARBA" id="ARBA00022692"/>
    </source>
</evidence>
<dbReference type="PANTHER" id="PTHR11662">
    <property type="entry name" value="SOLUTE CARRIER FAMILY 17"/>
    <property type="match status" value="1"/>
</dbReference>
<dbReference type="GO" id="GO:0022857">
    <property type="term" value="F:transmembrane transporter activity"/>
    <property type="evidence" value="ECO:0007669"/>
    <property type="project" value="InterPro"/>
</dbReference>
<evidence type="ECO:0000259" key="6">
    <source>
        <dbReference type="PROSITE" id="PS50850"/>
    </source>
</evidence>
<keyword evidence="3 5" id="KW-1133">Transmembrane helix</keyword>
<proteinExistence type="predicted"/>
<evidence type="ECO:0000313" key="7">
    <source>
        <dbReference type="EMBL" id="GBN21867.1"/>
    </source>
</evidence>
<feature type="domain" description="Major facilitator superfamily (MFS) profile" evidence="6">
    <location>
        <begin position="58"/>
        <end position="202"/>
    </location>
</feature>
<name>A0A4Y2M880_ARAVE</name>
<dbReference type="AlphaFoldDB" id="A0A4Y2M880"/>
<keyword evidence="2 5" id="KW-0812">Transmembrane</keyword>
<sequence>MSFSERKGSIFTLPATLVEKSRTQSFDEAQDYLTEKKATTPNVVFPNNKKRLIPSRFLIVLLGFGSFLTMTAQRLNLSMGMVAMVNQTALQESSKGLNKPSECSAMLMVHSNHSTQEHHQEGSLVWDPETQNHIVSASFLGMVLTQTPGGRMSETLGGKQVLVFSLVIASLCNLFSPIATDWGPYVLMAIQFVKGLAQVSDL</sequence>
<dbReference type="GO" id="GO:0006820">
    <property type="term" value="P:monoatomic anion transport"/>
    <property type="evidence" value="ECO:0007669"/>
    <property type="project" value="TreeGrafter"/>
</dbReference>
<dbReference type="InterPro" id="IPR050382">
    <property type="entry name" value="MFS_Na/Anion_cotransporter"/>
</dbReference>
<evidence type="ECO:0000256" key="3">
    <source>
        <dbReference type="ARBA" id="ARBA00022989"/>
    </source>
</evidence>
<evidence type="ECO:0000256" key="4">
    <source>
        <dbReference type="ARBA" id="ARBA00023136"/>
    </source>
</evidence>
<evidence type="ECO:0000313" key="8">
    <source>
        <dbReference type="Proteomes" id="UP000499080"/>
    </source>
</evidence>
<dbReference type="InterPro" id="IPR020846">
    <property type="entry name" value="MFS_dom"/>
</dbReference>
<dbReference type="PROSITE" id="PS50850">
    <property type="entry name" value="MFS"/>
    <property type="match status" value="1"/>
</dbReference>
<evidence type="ECO:0000256" key="1">
    <source>
        <dbReference type="ARBA" id="ARBA00004141"/>
    </source>
</evidence>
<evidence type="ECO:0000256" key="5">
    <source>
        <dbReference type="SAM" id="Phobius"/>
    </source>
</evidence>
<dbReference type="OrthoDB" id="6427820at2759"/>
<reference evidence="7 8" key="1">
    <citation type="journal article" date="2019" name="Sci. Rep.">
        <title>Orb-weaving spider Araneus ventricosus genome elucidates the spidroin gene catalogue.</title>
        <authorList>
            <person name="Kono N."/>
            <person name="Nakamura H."/>
            <person name="Ohtoshi R."/>
            <person name="Moran D.A.P."/>
            <person name="Shinohara A."/>
            <person name="Yoshida Y."/>
            <person name="Fujiwara M."/>
            <person name="Mori M."/>
            <person name="Tomita M."/>
            <person name="Arakawa K."/>
        </authorList>
    </citation>
    <scope>NUCLEOTIDE SEQUENCE [LARGE SCALE GENOMIC DNA]</scope>
</reference>
<dbReference type="Gene3D" id="1.20.120.540">
    <property type="entry name" value="Voltage-gated potassium channels"/>
    <property type="match status" value="1"/>
</dbReference>
<dbReference type="InterPro" id="IPR011701">
    <property type="entry name" value="MFS"/>
</dbReference>
<organism evidence="7 8">
    <name type="scientific">Araneus ventricosus</name>
    <name type="common">Orbweaver spider</name>
    <name type="synonym">Epeira ventricosa</name>
    <dbReference type="NCBI Taxonomy" id="182803"/>
    <lineage>
        <taxon>Eukaryota</taxon>
        <taxon>Metazoa</taxon>
        <taxon>Ecdysozoa</taxon>
        <taxon>Arthropoda</taxon>
        <taxon>Chelicerata</taxon>
        <taxon>Arachnida</taxon>
        <taxon>Araneae</taxon>
        <taxon>Araneomorphae</taxon>
        <taxon>Entelegynae</taxon>
        <taxon>Araneoidea</taxon>
        <taxon>Araneidae</taxon>
        <taxon>Araneus</taxon>
    </lineage>
</organism>
<feature type="transmembrane region" description="Helical" evidence="5">
    <location>
        <begin position="53"/>
        <end position="72"/>
    </location>
</feature>
<dbReference type="InterPro" id="IPR027378">
    <property type="entry name" value="Nucleotide_channel_N"/>
</dbReference>
<dbReference type="SUPFAM" id="SSF103473">
    <property type="entry name" value="MFS general substrate transporter"/>
    <property type="match status" value="1"/>
</dbReference>
<dbReference type="PANTHER" id="PTHR11662:SF399">
    <property type="entry name" value="FI19708P1-RELATED"/>
    <property type="match status" value="1"/>
</dbReference>
<keyword evidence="4 5" id="KW-0472">Membrane</keyword>
<dbReference type="Pfam" id="PF07690">
    <property type="entry name" value="MFS_1"/>
    <property type="match status" value="1"/>
</dbReference>
<dbReference type="InterPro" id="IPR036259">
    <property type="entry name" value="MFS_trans_sf"/>
</dbReference>
<accession>A0A4Y2M880</accession>
<comment type="subcellular location">
    <subcellularLocation>
        <location evidence="1">Membrane</location>
        <topology evidence="1">Multi-pass membrane protein</topology>
    </subcellularLocation>
</comment>
<comment type="caution">
    <text evidence="7">The sequence shown here is derived from an EMBL/GenBank/DDBJ whole genome shotgun (WGS) entry which is preliminary data.</text>
</comment>
<dbReference type="EMBL" id="BGPR01006788">
    <property type="protein sequence ID" value="GBN21867.1"/>
    <property type="molecule type" value="Genomic_DNA"/>
</dbReference>
<keyword evidence="8" id="KW-1185">Reference proteome</keyword>
<gene>
    <name evidence="7" type="primary">SLC17A5_9</name>
    <name evidence="7" type="ORF">AVEN_157146_1</name>
</gene>
<protein>
    <submittedName>
        <fullName evidence="7">Sialin</fullName>
    </submittedName>
</protein>
<dbReference type="Proteomes" id="UP000499080">
    <property type="component" value="Unassembled WGS sequence"/>
</dbReference>
<dbReference type="GO" id="GO:0016020">
    <property type="term" value="C:membrane"/>
    <property type="evidence" value="ECO:0007669"/>
    <property type="project" value="UniProtKB-SubCell"/>
</dbReference>